<accession>L0GZ50</accession>
<dbReference type="AlphaFoldDB" id="L0GZ50"/>
<dbReference type="eggNOG" id="ENOG5032WND">
    <property type="taxonomic scope" value="Bacteria"/>
</dbReference>
<keyword evidence="1" id="KW-0732">Signal</keyword>
<feature type="chain" id="PRO_5003943541" description="Alginate export domain-containing protein" evidence="1">
    <location>
        <begin position="23"/>
        <end position="424"/>
    </location>
</feature>
<keyword evidence="3" id="KW-1185">Reference proteome</keyword>
<organism evidence="2 3">
    <name type="scientific">Thioflavicoccus mobilis 8321</name>
    <dbReference type="NCBI Taxonomy" id="765912"/>
    <lineage>
        <taxon>Bacteria</taxon>
        <taxon>Pseudomonadati</taxon>
        <taxon>Pseudomonadota</taxon>
        <taxon>Gammaproteobacteria</taxon>
        <taxon>Chromatiales</taxon>
        <taxon>Chromatiaceae</taxon>
        <taxon>Thioflavicoccus</taxon>
    </lineage>
</organism>
<dbReference type="PATRIC" id="fig|765912.4.peg.2475"/>
<evidence type="ECO:0000313" key="2">
    <source>
        <dbReference type="EMBL" id="AGA91246.1"/>
    </source>
</evidence>
<evidence type="ECO:0000256" key="1">
    <source>
        <dbReference type="SAM" id="SignalP"/>
    </source>
</evidence>
<dbReference type="KEGG" id="tmb:Thimo_2522"/>
<dbReference type="OrthoDB" id="9769143at2"/>
<dbReference type="HOGENOM" id="CLU_666984_0_0_6"/>
<name>L0GZ50_9GAMM</name>
<evidence type="ECO:0008006" key="4">
    <source>
        <dbReference type="Google" id="ProtNLM"/>
    </source>
</evidence>
<feature type="signal peptide" evidence="1">
    <location>
        <begin position="1"/>
        <end position="22"/>
    </location>
</feature>
<dbReference type="Proteomes" id="UP000010816">
    <property type="component" value="Chromosome"/>
</dbReference>
<evidence type="ECO:0000313" key="3">
    <source>
        <dbReference type="Proteomes" id="UP000010816"/>
    </source>
</evidence>
<dbReference type="EMBL" id="CP003051">
    <property type="protein sequence ID" value="AGA91246.1"/>
    <property type="molecule type" value="Genomic_DNA"/>
</dbReference>
<gene>
    <name evidence="2" type="ORF">Thimo_2522</name>
</gene>
<dbReference type="STRING" id="765912.Thimo_2522"/>
<reference evidence="2 3" key="1">
    <citation type="submission" date="2011-09" db="EMBL/GenBank/DDBJ databases">
        <title>Complete sequence of chromosome of Thioflavicoccus mobilis 8321.</title>
        <authorList>
            <consortium name="US DOE Joint Genome Institute"/>
            <person name="Lucas S."/>
            <person name="Han J."/>
            <person name="Lapidus A."/>
            <person name="Cheng J.-F."/>
            <person name="Goodwin L."/>
            <person name="Pitluck S."/>
            <person name="Peters L."/>
            <person name="Ovchinnikova G."/>
            <person name="Lu M."/>
            <person name="Detter J.C."/>
            <person name="Han C."/>
            <person name="Tapia R."/>
            <person name="Land M."/>
            <person name="Hauser L."/>
            <person name="Kyrpides N."/>
            <person name="Ivanova N."/>
            <person name="Pagani I."/>
            <person name="Vogl K."/>
            <person name="Liu Z."/>
            <person name="Imhoff J."/>
            <person name="Thiel V."/>
            <person name="Frigaard N.-U."/>
            <person name="Bryant D."/>
            <person name="Woyke T."/>
        </authorList>
    </citation>
    <scope>NUCLEOTIDE SEQUENCE [LARGE SCALE GENOMIC DNA]</scope>
    <source>
        <strain evidence="2 3">8321</strain>
    </source>
</reference>
<protein>
    <recommendedName>
        <fullName evidence="4">Alginate export domain-containing protein</fullName>
    </recommendedName>
</protein>
<sequence>MTRWRERAAIATLALIFLPAAAGVQDTTIDLNGHLKYRLLGTAWPQDSLLRDLAGEASLDQTGEMRLNLQVDRAPWALDLGYQLLGLHSEAVDYTRDLPGAVQPFFGRYPSDETRLLDLTHVLYDEDQNALVERLDRASVAYLGAQAVVRVGRQALTWGNGIIYTPMDILNPFDPTAVDKEYKIGDDMVYAQYLRDNGDDIQGVAVIRREAVSGDVTADVASFALKYHGLAGRSEYDLLAAQHYGDPLVAAGGSQGLGGAVWRGDLVATFTSADAVLEAVTSLSYSWTWGSHNFNGVVEYFYNGFGQPGGQYAPEDLAGNPELVERIVRGELFTLGRHYLAASVLVELHPLHRLTPNLFVNLGDGSALVQVVSENDLARDLVLLSALSLPVGPNGTEFGGIETGVPDRYLASGANLFLQLAWYF</sequence>
<proteinExistence type="predicted"/>
<dbReference type="RefSeq" id="WP_015281379.1">
    <property type="nucleotide sequence ID" value="NC_019940.1"/>
</dbReference>